<evidence type="ECO:0000313" key="7">
    <source>
        <dbReference type="EMBL" id="EGR32495.1"/>
    </source>
</evidence>
<accession>G0QQL1</accession>
<sequence length="309" mass="35840">MSQFNLTFQEDPEQIFDIVSILGQGNYGKVFKGIHKLTQKEYAIKVILVSEDIFQINKEVQILKNCHHDNIVGYFGTFYKENAIWLITEYCEGGSTLNLQKVLKRNFTEQEISSIINQALNGLIYLHENKIIHRDIKAGNILLNQNGEIKLADFGVAAQQIYTNAEKQTVMGTPYWMSPEVLGNQKYTNKTDIWSLGITAIELAEGEPPYSHIHPFRAMFAIKKQPPQGLSNGKQWSDIFNDFVKKCLILDFNERPSAKELIQHQFIIQSNNYCHQILSDLIVENIEYIEQYKLQNLYIIKQFLYYFIK</sequence>
<evidence type="ECO:0000313" key="8">
    <source>
        <dbReference type="Proteomes" id="UP000008983"/>
    </source>
</evidence>
<keyword evidence="7" id="KW-0418">Kinase</keyword>
<feature type="binding site" evidence="4">
    <location>
        <position position="45"/>
    </location>
    <ligand>
        <name>ATP</name>
        <dbReference type="ChEBI" id="CHEBI:30616"/>
    </ligand>
</feature>
<dbReference type="InterPro" id="IPR011009">
    <property type="entry name" value="Kinase-like_dom_sf"/>
</dbReference>
<dbReference type="STRING" id="857967.G0QQL1"/>
<dbReference type="SMART" id="SM00220">
    <property type="entry name" value="S_TKc"/>
    <property type="match status" value="1"/>
</dbReference>
<dbReference type="PANTHER" id="PTHR48012">
    <property type="entry name" value="STERILE20-LIKE KINASE, ISOFORM B-RELATED"/>
    <property type="match status" value="1"/>
</dbReference>
<feature type="domain" description="Protein kinase" evidence="6">
    <location>
        <begin position="16"/>
        <end position="267"/>
    </location>
</feature>
<keyword evidence="3 4" id="KW-0067">ATP-binding</keyword>
<dbReference type="GO" id="GO:0005737">
    <property type="term" value="C:cytoplasm"/>
    <property type="evidence" value="ECO:0007669"/>
    <property type="project" value="TreeGrafter"/>
</dbReference>
<dbReference type="AlphaFoldDB" id="G0QQL1"/>
<dbReference type="EC" id="2.7.11.1" evidence="1"/>
<dbReference type="PANTHER" id="PTHR48012:SF2">
    <property type="entry name" value="STERILE20-LIKE KINASE, ISOFORM B"/>
    <property type="match status" value="1"/>
</dbReference>
<keyword evidence="8" id="KW-1185">Reference proteome</keyword>
<dbReference type="GO" id="GO:0005524">
    <property type="term" value="F:ATP binding"/>
    <property type="evidence" value="ECO:0007669"/>
    <property type="project" value="UniProtKB-UniRule"/>
</dbReference>
<dbReference type="PROSITE" id="PS50011">
    <property type="entry name" value="PROTEIN_KINASE_DOM"/>
    <property type="match status" value="1"/>
</dbReference>
<dbReference type="RefSeq" id="XP_004036481.1">
    <property type="nucleotide sequence ID" value="XM_004036433.1"/>
</dbReference>
<dbReference type="OrthoDB" id="8693905at2759"/>
<dbReference type="InterPro" id="IPR050629">
    <property type="entry name" value="STE20/SPS1-PAK"/>
</dbReference>
<dbReference type="InterPro" id="IPR000719">
    <property type="entry name" value="Prot_kinase_dom"/>
</dbReference>
<reference evidence="7 8" key="1">
    <citation type="submission" date="2011-07" db="EMBL/GenBank/DDBJ databases">
        <authorList>
            <person name="Coyne R."/>
            <person name="Brami D."/>
            <person name="Johnson J."/>
            <person name="Hostetler J."/>
            <person name="Hannick L."/>
            <person name="Clark T."/>
            <person name="Cassidy-Hanley D."/>
            <person name="Inman J."/>
        </authorList>
    </citation>
    <scope>NUCLEOTIDE SEQUENCE [LARGE SCALE GENOMIC DNA]</scope>
    <source>
        <strain evidence="7 8">G5</strain>
    </source>
</reference>
<comment type="similarity">
    <text evidence="5">Belongs to the protein kinase superfamily.</text>
</comment>
<evidence type="ECO:0000259" key="6">
    <source>
        <dbReference type="PROSITE" id="PS50011"/>
    </source>
</evidence>
<dbReference type="eggNOG" id="KOG0574">
    <property type="taxonomic scope" value="Eukaryota"/>
</dbReference>
<protein>
    <recommendedName>
        <fullName evidence="1">non-specific serine/threonine protein kinase</fullName>
        <ecNumber evidence="1">2.7.11.1</ecNumber>
    </recommendedName>
</protein>
<dbReference type="FunFam" id="1.10.510.10:FF:000421">
    <property type="entry name" value="Serine/threonine-protein kinase PAK 6"/>
    <property type="match status" value="1"/>
</dbReference>
<keyword evidence="2 4" id="KW-0547">Nucleotide-binding</keyword>
<dbReference type="Proteomes" id="UP000008983">
    <property type="component" value="Unassembled WGS sequence"/>
</dbReference>
<evidence type="ECO:0000256" key="4">
    <source>
        <dbReference type="PROSITE-ProRule" id="PRU10141"/>
    </source>
</evidence>
<dbReference type="SUPFAM" id="SSF56112">
    <property type="entry name" value="Protein kinase-like (PK-like)"/>
    <property type="match status" value="1"/>
</dbReference>
<dbReference type="InterPro" id="IPR008271">
    <property type="entry name" value="Ser/Thr_kinase_AS"/>
</dbReference>
<name>G0QQL1_ICHMU</name>
<dbReference type="InParanoid" id="G0QQL1"/>
<keyword evidence="5" id="KW-0723">Serine/threonine-protein kinase</keyword>
<keyword evidence="7" id="KW-0808">Transferase</keyword>
<dbReference type="Pfam" id="PF00069">
    <property type="entry name" value="Pkinase"/>
    <property type="match status" value="1"/>
</dbReference>
<dbReference type="EMBL" id="GL983655">
    <property type="protein sequence ID" value="EGR32495.1"/>
    <property type="molecule type" value="Genomic_DNA"/>
</dbReference>
<evidence type="ECO:0000256" key="3">
    <source>
        <dbReference type="ARBA" id="ARBA00022840"/>
    </source>
</evidence>
<dbReference type="GO" id="GO:0004674">
    <property type="term" value="F:protein serine/threonine kinase activity"/>
    <property type="evidence" value="ECO:0007669"/>
    <property type="project" value="UniProtKB-KW"/>
</dbReference>
<dbReference type="InterPro" id="IPR017441">
    <property type="entry name" value="Protein_kinase_ATP_BS"/>
</dbReference>
<dbReference type="PROSITE" id="PS00107">
    <property type="entry name" value="PROTEIN_KINASE_ATP"/>
    <property type="match status" value="1"/>
</dbReference>
<proteinExistence type="inferred from homology"/>
<evidence type="ECO:0000256" key="5">
    <source>
        <dbReference type="RuleBase" id="RU000304"/>
    </source>
</evidence>
<evidence type="ECO:0000256" key="2">
    <source>
        <dbReference type="ARBA" id="ARBA00022741"/>
    </source>
</evidence>
<gene>
    <name evidence="7" type="ORF">IMG5_080940</name>
</gene>
<dbReference type="GeneID" id="14908655"/>
<dbReference type="Gene3D" id="1.10.510.10">
    <property type="entry name" value="Transferase(Phosphotransferase) domain 1"/>
    <property type="match status" value="1"/>
</dbReference>
<dbReference type="OMA" id="KFIMRNA"/>
<dbReference type="PROSITE" id="PS00108">
    <property type="entry name" value="PROTEIN_KINASE_ST"/>
    <property type="match status" value="1"/>
</dbReference>
<organism evidence="7 8">
    <name type="scientific">Ichthyophthirius multifiliis</name>
    <name type="common">White spot disease agent</name>
    <name type="synonym">Ich</name>
    <dbReference type="NCBI Taxonomy" id="5932"/>
    <lineage>
        <taxon>Eukaryota</taxon>
        <taxon>Sar</taxon>
        <taxon>Alveolata</taxon>
        <taxon>Ciliophora</taxon>
        <taxon>Intramacronucleata</taxon>
        <taxon>Oligohymenophorea</taxon>
        <taxon>Hymenostomatida</taxon>
        <taxon>Ophryoglenina</taxon>
        <taxon>Ichthyophthirius</taxon>
    </lineage>
</organism>
<evidence type="ECO:0000256" key="1">
    <source>
        <dbReference type="ARBA" id="ARBA00012513"/>
    </source>
</evidence>